<keyword evidence="3" id="KW-1185">Reference proteome</keyword>
<comment type="caution">
    <text evidence="2">The sequence shown here is derived from an EMBL/GenBank/DDBJ whole genome shotgun (WGS) entry which is preliminary data.</text>
</comment>
<dbReference type="EMBL" id="JACSQU010000002">
    <property type="protein sequence ID" value="MBD7941576.1"/>
    <property type="molecule type" value="Genomic_DNA"/>
</dbReference>
<evidence type="ECO:0000259" key="1">
    <source>
        <dbReference type="Pfam" id="PF18203"/>
    </source>
</evidence>
<dbReference type="NCBIfam" id="TIGR04174">
    <property type="entry name" value="IPTL_CTERM"/>
    <property type="match status" value="1"/>
</dbReference>
<dbReference type="Proteomes" id="UP000638918">
    <property type="component" value="Unassembled WGS sequence"/>
</dbReference>
<dbReference type="Pfam" id="PF18203">
    <property type="entry name" value="IPTL-CTERM"/>
    <property type="match status" value="1"/>
</dbReference>
<reference evidence="2 3" key="1">
    <citation type="submission" date="2020-08" db="EMBL/GenBank/DDBJ databases">
        <title>A Genomic Blueprint of the Chicken Gut Microbiome.</title>
        <authorList>
            <person name="Gilroy R."/>
            <person name="Ravi A."/>
            <person name="Getino M."/>
            <person name="Pursley I."/>
            <person name="Horton D.L."/>
            <person name="Alikhan N.-F."/>
            <person name="Baker D."/>
            <person name="Gharbi K."/>
            <person name="Hall N."/>
            <person name="Watson M."/>
            <person name="Adriaenssens E.M."/>
            <person name="Foster-Nyarko E."/>
            <person name="Jarju S."/>
            <person name="Secka A."/>
            <person name="Antonio M."/>
            <person name="Oren A."/>
            <person name="Chaudhuri R."/>
            <person name="La Ragione R.M."/>
            <person name="Hildebrand F."/>
            <person name="Pallen M.J."/>
        </authorList>
    </citation>
    <scope>NUCLEOTIDE SEQUENCE [LARGE SCALE GENOMIC DNA]</scope>
    <source>
        <strain evidence="2 3">Sa3CVA3</strain>
    </source>
</reference>
<dbReference type="InterPro" id="IPR026442">
    <property type="entry name" value="IPTL_CTERM"/>
</dbReference>
<organism evidence="2 3">
    <name type="scientific">Brevundimonas guildfordensis</name>
    <dbReference type="NCBI Taxonomy" id="2762241"/>
    <lineage>
        <taxon>Bacteria</taxon>
        <taxon>Pseudomonadati</taxon>
        <taxon>Pseudomonadota</taxon>
        <taxon>Alphaproteobacteria</taxon>
        <taxon>Caulobacterales</taxon>
        <taxon>Caulobacteraceae</taxon>
        <taxon>Brevundimonas</taxon>
    </lineage>
</organism>
<proteinExistence type="predicted"/>
<protein>
    <submittedName>
        <fullName evidence="2">IPTL-CTERM sorting domain-containing protein</fullName>
    </submittedName>
</protein>
<feature type="domain" description="IPTL-CTERM protein sorting" evidence="1">
    <location>
        <begin position="172"/>
        <end position="198"/>
    </location>
</feature>
<gene>
    <name evidence="2" type="ORF">H9656_09275</name>
</gene>
<accession>A0ABR8R190</accession>
<sequence>MRLIGILIGLVILLVGPGARAQTLNLPGGETHFTLSYLTPIGGQRFVALNKQAAFTVFMEGSQSEVMASIHEWSSGAPGPSLWVGPPFSVGYQNDNYEPVTITPEVKLEPGKTYALLFNLVDVENGFVAVLGSDAIYPDGGVLFYEVPAGPAWVTMSYSFAMDAAFSSGAEPIPTLSEWAMILLGGALAGGAALTLHRRRAQS</sequence>
<evidence type="ECO:0000313" key="3">
    <source>
        <dbReference type="Proteomes" id="UP000638918"/>
    </source>
</evidence>
<name>A0ABR8R190_9CAUL</name>
<dbReference type="RefSeq" id="WP_191743980.1">
    <property type="nucleotide sequence ID" value="NZ_JACSQU010000002.1"/>
</dbReference>
<evidence type="ECO:0000313" key="2">
    <source>
        <dbReference type="EMBL" id="MBD7941576.1"/>
    </source>
</evidence>